<evidence type="ECO:0000256" key="4">
    <source>
        <dbReference type="ARBA" id="ARBA00022692"/>
    </source>
</evidence>
<dbReference type="AlphaFoldDB" id="A0A0F4Z8A6"/>
<evidence type="ECO:0000313" key="12">
    <source>
        <dbReference type="EMBL" id="KKA26774.1"/>
    </source>
</evidence>
<evidence type="ECO:0000256" key="8">
    <source>
        <dbReference type="ARBA" id="ARBA00022989"/>
    </source>
</evidence>
<evidence type="ECO:0000256" key="6">
    <source>
        <dbReference type="ARBA" id="ARBA00022892"/>
    </source>
</evidence>
<dbReference type="GO" id="GO:0031201">
    <property type="term" value="C:SNARE complex"/>
    <property type="evidence" value="ECO:0007669"/>
    <property type="project" value="TreeGrafter"/>
</dbReference>
<evidence type="ECO:0000256" key="5">
    <source>
        <dbReference type="ARBA" id="ARBA00022824"/>
    </source>
</evidence>
<dbReference type="PANTHER" id="PTHR13050:SF7">
    <property type="entry name" value="VESICLE TRANSPORT PROTEIN USE1"/>
    <property type="match status" value="1"/>
</dbReference>
<comment type="subcellular location">
    <subcellularLocation>
        <location evidence="1">Endoplasmic reticulum membrane</location>
        <topology evidence="1">Single-pass type IV membrane protein</topology>
    </subcellularLocation>
</comment>
<feature type="region of interest" description="Disordered" evidence="10">
    <location>
        <begin position="259"/>
        <end position="282"/>
    </location>
</feature>
<dbReference type="GO" id="GO:0006890">
    <property type="term" value="P:retrograde vesicle-mediated transport, Golgi to endoplasmic reticulum"/>
    <property type="evidence" value="ECO:0007669"/>
    <property type="project" value="TreeGrafter"/>
</dbReference>
<reference evidence="12 13" key="1">
    <citation type="submission" date="2015-03" db="EMBL/GenBank/DDBJ databases">
        <authorList>
            <person name="Radwan O."/>
            <person name="Al-Naeli F.A."/>
            <person name="Rendon G.A."/>
            <person name="Fields C."/>
        </authorList>
    </citation>
    <scope>NUCLEOTIDE SEQUENCE [LARGE SCALE GENOMIC DNA]</scope>
    <source>
        <strain evidence="12">CR-DP1</strain>
    </source>
</reference>
<evidence type="ECO:0000256" key="10">
    <source>
        <dbReference type="SAM" id="MobiDB-lite"/>
    </source>
</evidence>
<keyword evidence="8 11" id="KW-1133">Transmembrane helix</keyword>
<dbReference type="Proteomes" id="UP000033483">
    <property type="component" value="Unassembled WGS sequence"/>
</dbReference>
<name>A0A0F4Z8A6_9PEZI</name>
<evidence type="ECO:0000256" key="7">
    <source>
        <dbReference type="ARBA" id="ARBA00022927"/>
    </source>
</evidence>
<keyword evidence="9 11" id="KW-0472">Membrane</keyword>
<evidence type="ECO:0000256" key="9">
    <source>
        <dbReference type="ARBA" id="ARBA00023136"/>
    </source>
</evidence>
<evidence type="ECO:0000313" key="13">
    <source>
        <dbReference type="Proteomes" id="UP000033483"/>
    </source>
</evidence>
<organism evidence="12 13">
    <name type="scientific">Thielaviopsis punctulata</name>
    <dbReference type="NCBI Taxonomy" id="72032"/>
    <lineage>
        <taxon>Eukaryota</taxon>
        <taxon>Fungi</taxon>
        <taxon>Dikarya</taxon>
        <taxon>Ascomycota</taxon>
        <taxon>Pezizomycotina</taxon>
        <taxon>Sordariomycetes</taxon>
        <taxon>Hypocreomycetidae</taxon>
        <taxon>Microascales</taxon>
        <taxon>Ceratocystidaceae</taxon>
        <taxon>Thielaviopsis</taxon>
    </lineage>
</organism>
<evidence type="ECO:0000256" key="3">
    <source>
        <dbReference type="ARBA" id="ARBA00022448"/>
    </source>
</evidence>
<comment type="similarity">
    <text evidence="2">Belongs to the USE1 family.</text>
</comment>
<feature type="region of interest" description="Disordered" evidence="10">
    <location>
        <begin position="104"/>
        <end position="201"/>
    </location>
</feature>
<dbReference type="InterPro" id="IPR019150">
    <property type="entry name" value="Vesicle_transport_protein_Use1"/>
</dbReference>
<feature type="compositionally biased region" description="Polar residues" evidence="10">
    <location>
        <begin position="167"/>
        <end position="201"/>
    </location>
</feature>
<dbReference type="EMBL" id="LAEV01001982">
    <property type="protein sequence ID" value="KKA26774.1"/>
    <property type="molecule type" value="Genomic_DNA"/>
</dbReference>
<evidence type="ECO:0008006" key="14">
    <source>
        <dbReference type="Google" id="ProtNLM"/>
    </source>
</evidence>
<feature type="compositionally biased region" description="Acidic residues" evidence="10">
    <location>
        <begin position="108"/>
        <end position="122"/>
    </location>
</feature>
<evidence type="ECO:0000256" key="1">
    <source>
        <dbReference type="ARBA" id="ARBA00004163"/>
    </source>
</evidence>
<keyword evidence="5" id="KW-0256">Endoplasmic reticulum</keyword>
<dbReference type="GO" id="GO:0005484">
    <property type="term" value="F:SNAP receptor activity"/>
    <property type="evidence" value="ECO:0007669"/>
    <property type="project" value="TreeGrafter"/>
</dbReference>
<keyword evidence="3" id="KW-0813">Transport</keyword>
<sequence length="331" mass="36679">MSSPHHSPEQRAVELGLLLQRLELSLLHADEDREKSLRRNEFERARLQQNLAYGFSIFASLQNADSSSFAASQRQNFQNDLSHKADLLDLLQDRLRYLNDLAAHDDGGDSAEENSDWTDDDVFGGLVPTPSESTDSQLVVEAPVAAPPTPKTQDHEPIAPQPKPATVTAQSLRPRNKRTPNTATTQSATPKPTETTSVSAHTTARATLFASRKAHLSAPQTSNATAEAILDHQRSEQNALSESILQMAAALKTSSQRFSDTLDQDKDSLNRATDGITKTEESMEAAGRRMNMLRRMTEGKGWWGRMMLFAWVYGLMVALILLVFVLPKLRF</sequence>
<dbReference type="GO" id="GO:0005789">
    <property type="term" value="C:endoplasmic reticulum membrane"/>
    <property type="evidence" value="ECO:0007669"/>
    <property type="project" value="UniProtKB-SubCell"/>
</dbReference>
<dbReference type="PANTHER" id="PTHR13050">
    <property type="entry name" value="USE1-LIKE PROTEIN"/>
    <property type="match status" value="1"/>
</dbReference>
<keyword evidence="13" id="KW-1185">Reference proteome</keyword>
<dbReference type="GO" id="GO:0015031">
    <property type="term" value="P:protein transport"/>
    <property type="evidence" value="ECO:0007669"/>
    <property type="project" value="UniProtKB-KW"/>
</dbReference>
<keyword evidence="6" id="KW-0931">ER-Golgi transport</keyword>
<protein>
    <recommendedName>
        <fullName evidence="14">t-SNARE coiled-coil homology domain-containing protein</fullName>
    </recommendedName>
</protein>
<dbReference type="OrthoDB" id="3231855at2759"/>
<gene>
    <name evidence="12" type="ORF">TD95_001697</name>
</gene>
<accession>A0A0F4Z8A6</accession>
<keyword evidence="4 11" id="KW-0812">Transmembrane</keyword>
<dbReference type="Pfam" id="PF09753">
    <property type="entry name" value="Use1"/>
    <property type="match status" value="1"/>
</dbReference>
<keyword evidence="7" id="KW-0653">Protein transport</keyword>
<evidence type="ECO:0000256" key="11">
    <source>
        <dbReference type="SAM" id="Phobius"/>
    </source>
</evidence>
<feature type="transmembrane region" description="Helical" evidence="11">
    <location>
        <begin position="302"/>
        <end position="326"/>
    </location>
</feature>
<evidence type="ECO:0000256" key="2">
    <source>
        <dbReference type="ARBA" id="ARBA00007891"/>
    </source>
</evidence>
<comment type="caution">
    <text evidence="12">The sequence shown here is derived from an EMBL/GenBank/DDBJ whole genome shotgun (WGS) entry which is preliminary data.</text>
</comment>
<proteinExistence type="inferred from homology"/>